<feature type="region of interest" description="Disordered" evidence="3">
    <location>
        <begin position="1"/>
        <end position="47"/>
    </location>
</feature>
<comment type="subcellular location">
    <subcellularLocation>
        <location evidence="1">Membrane</location>
    </subcellularLocation>
</comment>
<gene>
    <name evidence="5" type="ORF">O6P37_07495</name>
</gene>
<keyword evidence="2 4" id="KW-0472">Membrane</keyword>
<evidence type="ECO:0000256" key="3">
    <source>
        <dbReference type="SAM" id="MobiDB-lite"/>
    </source>
</evidence>
<evidence type="ECO:0000313" key="6">
    <source>
        <dbReference type="Proteomes" id="UP001142153"/>
    </source>
</evidence>
<evidence type="ECO:0000256" key="4">
    <source>
        <dbReference type="SAM" id="Phobius"/>
    </source>
</evidence>
<evidence type="ECO:0000256" key="2">
    <source>
        <dbReference type="ARBA" id="ARBA00023136"/>
    </source>
</evidence>
<accession>A0ABT4PQE1</accession>
<sequence>MTKDQTDTDEAAVVEDSASREHTDSEDAVIADEETTATEPESGATEADRLEEHLELSGRGGGKARRGMRARIGVIGVAAALILSAVLATWLYVFQYRPQQQTDAAAAQVALDAATSGTVALLSYSPETLEQDFAAAKTHLTGEFLDYYTQFTQTIVTPAAKQKQVKTSASVAQSALAEMHPDKAVALIFVNQTTVSKENPDGAYAASSVKVGLTKIDGKWLISSFDPV</sequence>
<organism evidence="5 6">
    <name type="scientific">Mycobacterium hippophais</name>
    <dbReference type="NCBI Taxonomy" id="3016340"/>
    <lineage>
        <taxon>Bacteria</taxon>
        <taxon>Bacillati</taxon>
        <taxon>Actinomycetota</taxon>
        <taxon>Actinomycetes</taxon>
        <taxon>Mycobacteriales</taxon>
        <taxon>Mycobacteriaceae</taxon>
        <taxon>Mycobacterium</taxon>
    </lineage>
</organism>
<evidence type="ECO:0008006" key="7">
    <source>
        <dbReference type="Google" id="ProtNLM"/>
    </source>
</evidence>
<protein>
    <recommendedName>
        <fullName evidence="7">Twin-arginine translocation pathway signal</fullName>
    </recommendedName>
</protein>
<keyword evidence="4" id="KW-0812">Transmembrane</keyword>
<reference evidence="5" key="1">
    <citation type="submission" date="2022-12" db="EMBL/GenBank/DDBJ databases">
        <authorList>
            <person name="Deng Y."/>
            <person name="Zhang Y.-Q."/>
        </authorList>
    </citation>
    <scope>NUCLEOTIDE SEQUENCE</scope>
    <source>
        <strain evidence="5">CPCC 205372</strain>
    </source>
</reference>
<evidence type="ECO:0000313" key="5">
    <source>
        <dbReference type="EMBL" id="MCZ8378696.1"/>
    </source>
</evidence>
<feature type="transmembrane region" description="Helical" evidence="4">
    <location>
        <begin position="72"/>
        <end position="93"/>
    </location>
</feature>
<feature type="compositionally biased region" description="Acidic residues" evidence="3">
    <location>
        <begin position="26"/>
        <end position="36"/>
    </location>
</feature>
<keyword evidence="6" id="KW-1185">Reference proteome</keyword>
<keyword evidence="4" id="KW-1133">Transmembrane helix</keyword>
<comment type="caution">
    <text evidence="5">The sequence shown here is derived from an EMBL/GenBank/DDBJ whole genome shotgun (WGS) entry which is preliminary data.</text>
</comment>
<dbReference type="PANTHER" id="PTHR37042">
    <property type="entry name" value="OUTER MEMBRANE PROTEIN RV1973"/>
    <property type="match status" value="1"/>
</dbReference>
<dbReference type="PANTHER" id="PTHR37042:SF4">
    <property type="entry name" value="OUTER MEMBRANE PROTEIN RV1973"/>
    <property type="match status" value="1"/>
</dbReference>
<dbReference type="EMBL" id="JAPZPY010000002">
    <property type="protein sequence ID" value="MCZ8378696.1"/>
    <property type="molecule type" value="Genomic_DNA"/>
</dbReference>
<name>A0ABT4PQE1_9MYCO</name>
<dbReference type="Proteomes" id="UP001142153">
    <property type="component" value="Unassembled WGS sequence"/>
</dbReference>
<proteinExistence type="predicted"/>
<evidence type="ECO:0000256" key="1">
    <source>
        <dbReference type="ARBA" id="ARBA00004370"/>
    </source>
</evidence>